<dbReference type="Pfam" id="PF05022">
    <property type="entry name" value="SRP40_C"/>
    <property type="match status" value="1"/>
</dbReference>
<feature type="compositionally biased region" description="Polar residues" evidence="1">
    <location>
        <begin position="861"/>
        <end position="882"/>
    </location>
</feature>
<evidence type="ECO:0000313" key="3">
    <source>
        <dbReference type="EMBL" id="CDW57274.1"/>
    </source>
</evidence>
<reference evidence="3" key="1">
    <citation type="submission" date="2014-01" db="EMBL/GenBank/DDBJ databases">
        <authorList>
            <person name="Aslett M."/>
        </authorList>
    </citation>
    <scope>NUCLEOTIDE SEQUENCE</scope>
</reference>
<dbReference type="PANTHER" id="PTHR23216:SF1">
    <property type="entry name" value="NUCLEOLAR AND COILED-BODY PHOSPHOPROTEIN 1"/>
    <property type="match status" value="1"/>
</dbReference>
<feature type="compositionally biased region" description="Basic and acidic residues" evidence="1">
    <location>
        <begin position="602"/>
        <end position="615"/>
    </location>
</feature>
<feature type="compositionally biased region" description="Polar residues" evidence="1">
    <location>
        <begin position="921"/>
        <end position="932"/>
    </location>
</feature>
<accession>A0A077ZBQ7</accession>
<feature type="compositionally biased region" description="Polar residues" evidence="1">
    <location>
        <begin position="817"/>
        <end position="826"/>
    </location>
</feature>
<feature type="region of interest" description="Disordered" evidence="1">
    <location>
        <begin position="55"/>
        <end position="505"/>
    </location>
</feature>
<sequence>MDSLQLTHSLVNDFLIKQFGPKVASRVYKSKIKSPSDIGGEVVDLEAFVRENYAASLDRKRKLDGTPPAGTKKAKLADKQQGAGGHSSSSSETSDDDGEVNHENTTTKATPNATGARSVPPGQLSTSSTSDSSEVENGKLKGKTQIAPNQTGRMPAAKRGGKAAILAAEESDSSTDTAPAIGRNVPAMSTRSSSTQQKKSSESREGGSKGAAGLLTPRSCVIQKQAGKMASNKENVSLEKNLASRKSVALSTTAGRDGGKATAKGASAAVEDSSDSSDDSSSAEAAPVRKLTSGLPVEGKNQQSSSSDSSSEEEAVGDKDKVILAKRPQTSKSNLPVPGKGGQPSEKPILGKANPVKQVASETSSSSESSSSDENAVETGTTKVVARSAGTLIRNKAASSSEDSSSEDDSSDEIENNVKIAAPPRGTQPAEEDSSSSDSSSSEEDAAIRTQKPLIGSEKKPEHVSIVQRVAKQKAKESSSSDSSSSEDESLPKTKPSSERLANFEVKKNIKSVEEFIKQAEQDVSSASESSSSEEDSSQSEKQPAKVSKVEQSALNQKAKAAAVADLKGKSSSPSRNSMGELTRQLKDKVARSISKKTAVAEAKKNIALKSKETVQEDSSSSSSEEDLLAKGFDGSLKKVEGFGGKGNSKKTAPTPVRQQPEKDTSSSDSSTSEEDAIEKKKTLTNNSRKVETNKTNVGVKKNVSLVSKQNLAEVSSSSSSESSSDEDLAPTGKHPEQGSFKKVSNQPATDWKKSSAGANIEKKQLASKTGKMTSDKSVTLNDTDTSDETSSDDESVEQEDQKLTKATTGLVKAMETTKSQQVVAHSSSSSSSSESSSEENTVGKITGNVNGKASSVGLGKQTSITGKRTQKSVGASETNAESKQHVKSPKKPYINKTEPASKKEIPKTKVLPTADMSAATELSPNLTASSTAKKKRRGSTSAETAALSSTDAKRRCSTMNSSVGALVHDAAVKLTEGNAEQVVGGASSKLSKSAEAIRNNGPYRRFTAGKDQLNQEFRDNSYRAKKGDTWGKRAYEDLAPVKGKNFRKEKTKKKRGSYKGGKIDPNAIGSIRFPDDDE</sequence>
<proteinExistence type="predicted"/>
<dbReference type="GO" id="GO:0005654">
    <property type="term" value="C:nucleoplasm"/>
    <property type="evidence" value="ECO:0007669"/>
    <property type="project" value="TreeGrafter"/>
</dbReference>
<name>A0A077ZBQ7_TRITR</name>
<feature type="compositionally biased region" description="Low complexity" evidence="1">
    <location>
        <begin position="260"/>
        <end position="271"/>
    </location>
</feature>
<feature type="compositionally biased region" description="Acidic residues" evidence="1">
    <location>
        <begin position="785"/>
        <end position="799"/>
    </location>
</feature>
<dbReference type="GO" id="GO:0005730">
    <property type="term" value="C:nucleolus"/>
    <property type="evidence" value="ECO:0007669"/>
    <property type="project" value="InterPro"/>
</dbReference>
<feature type="compositionally biased region" description="Acidic residues" evidence="1">
    <location>
        <begin position="430"/>
        <end position="445"/>
    </location>
</feature>
<feature type="compositionally biased region" description="Low complexity" evidence="1">
    <location>
        <begin position="522"/>
        <end position="531"/>
    </location>
</feature>
<organism evidence="3 4">
    <name type="scientific">Trichuris trichiura</name>
    <name type="common">Whipworm</name>
    <name type="synonym">Trichocephalus trichiurus</name>
    <dbReference type="NCBI Taxonomy" id="36087"/>
    <lineage>
        <taxon>Eukaryota</taxon>
        <taxon>Metazoa</taxon>
        <taxon>Ecdysozoa</taxon>
        <taxon>Nematoda</taxon>
        <taxon>Enoplea</taxon>
        <taxon>Dorylaimia</taxon>
        <taxon>Trichinellida</taxon>
        <taxon>Trichuridae</taxon>
        <taxon>Trichuris</taxon>
    </lineage>
</organism>
<feature type="compositionally biased region" description="Polar residues" evidence="1">
    <location>
        <begin position="767"/>
        <end position="782"/>
    </location>
</feature>
<dbReference type="PANTHER" id="PTHR23216">
    <property type="entry name" value="NUCLEOLAR AND COILED-BODY PHOSPHOPROTEIN 1"/>
    <property type="match status" value="1"/>
</dbReference>
<dbReference type="STRING" id="36087.A0A077ZBQ7"/>
<feature type="domain" description="Srp40 C-terminal" evidence="2">
    <location>
        <begin position="1004"/>
        <end position="1074"/>
    </location>
</feature>
<feature type="compositionally biased region" description="Polar residues" evidence="1">
    <location>
        <begin position="571"/>
        <end position="580"/>
    </location>
</feature>
<feature type="compositionally biased region" description="Acidic residues" evidence="1">
    <location>
        <begin position="404"/>
        <end position="415"/>
    </location>
</feature>
<feature type="compositionally biased region" description="Low complexity" evidence="1">
    <location>
        <begin position="827"/>
        <end position="840"/>
    </location>
</feature>
<protein>
    <submittedName>
        <fullName evidence="3">Nucleolar and coiled body phosphoprotein 1</fullName>
    </submittedName>
</protein>
<feature type="compositionally biased region" description="Low complexity" evidence="1">
    <location>
        <begin position="189"/>
        <end position="198"/>
    </location>
</feature>
<evidence type="ECO:0000256" key="1">
    <source>
        <dbReference type="SAM" id="MobiDB-lite"/>
    </source>
</evidence>
<dbReference type="InterPro" id="IPR007718">
    <property type="entry name" value="Srp40_C"/>
</dbReference>
<dbReference type="AlphaFoldDB" id="A0A077ZBQ7"/>
<dbReference type="InterPro" id="IPR039191">
    <property type="entry name" value="Nopp140-like"/>
</dbReference>
<feature type="region of interest" description="Disordered" evidence="1">
    <location>
        <begin position="1042"/>
        <end position="1079"/>
    </location>
</feature>
<dbReference type="OrthoDB" id="5599646at2759"/>
<reference evidence="3" key="2">
    <citation type="submission" date="2014-03" db="EMBL/GenBank/DDBJ databases">
        <title>The whipworm genome and dual-species transcriptomics of an intimate host-pathogen interaction.</title>
        <authorList>
            <person name="Foth B.J."/>
            <person name="Tsai I.J."/>
            <person name="Reid A.J."/>
            <person name="Bancroft A.J."/>
            <person name="Nichol S."/>
            <person name="Tracey A."/>
            <person name="Holroyd N."/>
            <person name="Cotton J.A."/>
            <person name="Stanley E.J."/>
            <person name="Zarowiecki M."/>
            <person name="Liu J.Z."/>
            <person name="Huckvale T."/>
            <person name="Cooper P.J."/>
            <person name="Grencis R.K."/>
            <person name="Berriman M."/>
        </authorList>
    </citation>
    <scope>NUCLEOTIDE SEQUENCE [LARGE SCALE GENOMIC DNA]</scope>
</reference>
<feature type="compositionally biased region" description="Polar residues" evidence="1">
    <location>
        <begin position="705"/>
        <end position="715"/>
    </location>
</feature>
<evidence type="ECO:0000259" key="2">
    <source>
        <dbReference type="Pfam" id="PF05022"/>
    </source>
</evidence>
<feature type="compositionally biased region" description="Basic residues" evidence="1">
    <location>
        <begin position="1045"/>
        <end position="1058"/>
    </location>
</feature>
<evidence type="ECO:0000313" key="4">
    <source>
        <dbReference type="Proteomes" id="UP000030665"/>
    </source>
</evidence>
<feature type="compositionally biased region" description="Polar residues" evidence="1">
    <location>
        <begin position="103"/>
        <end position="115"/>
    </location>
</feature>
<feature type="compositionally biased region" description="Low complexity" evidence="1">
    <location>
        <begin position="940"/>
        <end position="951"/>
    </location>
</feature>
<feature type="compositionally biased region" description="Low complexity" evidence="1">
    <location>
        <begin position="361"/>
        <end position="372"/>
    </location>
</feature>
<dbReference type="Proteomes" id="UP000030665">
    <property type="component" value="Unassembled WGS sequence"/>
</dbReference>
<dbReference type="EMBL" id="HG806143">
    <property type="protein sequence ID" value="CDW57274.1"/>
    <property type="molecule type" value="Genomic_DNA"/>
</dbReference>
<gene>
    <name evidence="3" type="ORF">TTRE_0000556501</name>
</gene>
<feature type="region of interest" description="Disordered" evidence="1">
    <location>
        <begin position="520"/>
        <end position="957"/>
    </location>
</feature>
<keyword evidence="4" id="KW-1185">Reference proteome</keyword>